<evidence type="ECO:0000259" key="9">
    <source>
        <dbReference type="PROSITE" id="PS50102"/>
    </source>
</evidence>
<evidence type="ECO:0000313" key="10">
    <source>
        <dbReference type="EnsemblMetazoa" id="SMAR004810-PA"/>
    </source>
</evidence>
<dbReference type="SMART" id="SM00360">
    <property type="entry name" value="RRM"/>
    <property type="match status" value="1"/>
</dbReference>
<dbReference type="InterPro" id="IPR047021">
    <property type="entry name" value="REXO1/3/4-like"/>
</dbReference>
<comment type="similarity">
    <text evidence="2">Belongs to the REXO1/REXO3 family.</text>
</comment>
<dbReference type="InterPro" id="IPR000504">
    <property type="entry name" value="RRM_dom"/>
</dbReference>
<evidence type="ECO:0000256" key="3">
    <source>
        <dbReference type="ARBA" id="ARBA00022722"/>
    </source>
</evidence>
<dbReference type="SUPFAM" id="SSF54928">
    <property type="entry name" value="RNA-binding domain, RBD"/>
    <property type="match status" value="1"/>
</dbReference>
<dbReference type="Gene3D" id="3.30.420.10">
    <property type="entry name" value="Ribonuclease H-like superfamily/Ribonuclease H"/>
    <property type="match status" value="1"/>
</dbReference>
<dbReference type="GO" id="GO:0005634">
    <property type="term" value="C:nucleus"/>
    <property type="evidence" value="ECO:0007669"/>
    <property type="project" value="UniProtKB-SubCell"/>
</dbReference>
<keyword evidence="3" id="KW-0540">Nuclease</keyword>
<dbReference type="InterPro" id="IPR034922">
    <property type="entry name" value="REX1-like_exo"/>
</dbReference>
<dbReference type="AlphaFoldDB" id="T1IUI4"/>
<dbReference type="GO" id="GO:0010629">
    <property type="term" value="P:negative regulation of gene expression"/>
    <property type="evidence" value="ECO:0007669"/>
    <property type="project" value="UniProtKB-ARBA"/>
</dbReference>
<evidence type="ECO:0000256" key="2">
    <source>
        <dbReference type="ARBA" id="ARBA00006357"/>
    </source>
</evidence>
<dbReference type="PANTHER" id="PTHR12801:SF115">
    <property type="entry name" value="FI18136P1-RELATED"/>
    <property type="match status" value="1"/>
</dbReference>
<dbReference type="eggNOG" id="KOG4209">
    <property type="taxonomic scope" value="Eukaryota"/>
</dbReference>
<dbReference type="InterPro" id="IPR035979">
    <property type="entry name" value="RBD_domain_sf"/>
</dbReference>
<comment type="subcellular location">
    <subcellularLocation>
        <location evidence="1">Nucleus</location>
    </subcellularLocation>
</comment>
<feature type="domain" description="RRM" evidence="9">
    <location>
        <begin position="57"/>
        <end position="129"/>
    </location>
</feature>
<keyword evidence="5" id="KW-0269">Exonuclease</keyword>
<dbReference type="CDD" id="cd06145">
    <property type="entry name" value="REX1_like"/>
    <property type="match status" value="1"/>
</dbReference>
<evidence type="ECO:0000256" key="1">
    <source>
        <dbReference type="ARBA" id="ARBA00004123"/>
    </source>
</evidence>
<dbReference type="PANTHER" id="PTHR12801">
    <property type="entry name" value="RNA EXONUCLEASE REXO1 / RECO3 FAMILY MEMBER-RELATED"/>
    <property type="match status" value="1"/>
</dbReference>
<evidence type="ECO:0000313" key="11">
    <source>
        <dbReference type="Proteomes" id="UP000014500"/>
    </source>
</evidence>
<protein>
    <recommendedName>
        <fullName evidence="9">RRM domain-containing protein</fullName>
    </recommendedName>
</protein>
<dbReference type="HOGENOM" id="CLU_579133_0_0_1"/>
<dbReference type="Proteomes" id="UP000014500">
    <property type="component" value="Unassembled WGS sequence"/>
</dbReference>
<dbReference type="SUPFAM" id="SSF53098">
    <property type="entry name" value="Ribonuclease H-like"/>
    <property type="match status" value="1"/>
</dbReference>
<evidence type="ECO:0000256" key="8">
    <source>
        <dbReference type="PROSITE-ProRule" id="PRU00176"/>
    </source>
</evidence>
<sequence>MTQGENEESLYQQSAVTEVKNRNFKMMQTRSRNRKNITNQFEFRIPQSLNATNYDFTSIYVGNLGSNTEIIEELKEFFSQCGPINRITLMSNKGFAFIQFTDRASVSSALLLNERLFRNTMIKVSLKRNDQSRILSTPQRFQRLASPFKPKLFQKLNLSNVELYQKLLKFVVPKEQLVELGYPTDLVDNTAYIKPTFYNRQDTSNTNSKTCCRCWNKFYETDTTSCQYHFGKFLANGYTAIGGYSCCNAPRYSIGCSTAMTHVTIGATSGHLDGFVSTKPCCGIVKHDCGIYAVDCEMCFTTEGLELTKVSLVKPDGSLAYNEFVLPENRIIDYNTRFSGITAEDFNEARKSLGEVQLELLKFVHSKTILVGHGLENDLRVLKLVHSMVVDTAIVFPHSFGLPSKRSLKSLISNVFNKEIQIGMHDSVEDAQASLELVLSKITEELCLKNLIKIIKTYYYTYYTIMYTSKVC</sequence>
<proteinExistence type="inferred from homology"/>
<evidence type="ECO:0000256" key="5">
    <source>
        <dbReference type="ARBA" id="ARBA00022839"/>
    </source>
</evidence>
<evidence type="ECO:0000256" key="4">
    <source>
        <dbReference type="ARBA" id="ARBA00022801"/>
    </source>
</evidence>
<dbReference type="PROSITE" id="PS50102">
    <property type="entry name" value="RRM"/>
    <property type="match status" value="1"/>
</dbReference>
<dbReference type="FunFam" id="3.30.420.10:FF:000031">
    <property type="entry name" value="RNA exonuclease 1"/>
    <property type="match status" value="1"/>
</dbReference>
<accession>T1IUI4</accession>
<organism evidence="10 11">
    <name type="scientific">Strigamia maritima</name>
    <name type="common">European centipede</name>
    <name type="synonym">Geophilus maritimus</name>
    <dbReference type="NCBI Taxonomy" id="126957"/>
    <lineage>
        <taxon>Eukaryota</taxon>
        <taxon>Metazoa</taxon>
        <taxon>Ecdysozoa</taxon>
        <taxon>Arthropoda</taxon>
        <taxon>Myriapoda</taxon>
        <taxon>Chilopoda</taxon>
        <taxon>Pleurostigmophora</taxon>
        <taxon>Geophilomorpha</taxon>
        <taxon>Linotaeniidae</taxon>
        <taxon>Strigamia</taxon>
    </lineage>
</organism>
<dbReference type="GO" id="GO:0003723">
    <property type="term" value="F:RNA binding"/>
    <property type="evidence" value="ECO:0007669"/>
    <property type="project" value="UniProtKB-UniRule"/>
</dbReference>
<evidence type="ECO:0000256" key="7">
    <source>
        <dbReference type="ARBA" id="ARBA00023242"/>
    </source>
</evidence>
<dbReference type="Gene3D" id="3.30.70.330">
    <property type="match status" value="1"/>
</dbReference>
<dbReference type="SMART" id="SM00479">
    <property type="entry name" value="EXOIII"/>
    <property type="match status" value="1"/>
</dbReference>
<keyword evidence="7" id="KW-0539">Nucleus</keyword>
<dbReference type="InterPro" id="IPR013520">
    <property type="entry name" value="Ribonucl_H"/>
</dbReference>
<dbReference type="InterPro" id="IPR036397">
    <property type="entry name" value="RNaseH_sf"/>
</dbReference>
<dbReference type="eggNOG" id="KOG2248">
    <property type="taxonomic scope" value="Eukaryota"/>
</dbReference>
<keyword evidence="4" id="KW-0378">Hydrolase</keyword>
<dbReference type="InterPro" id="IPR012337">
    <property type="entry name" value="RNaseH-like_sf"/>
</dbReference>
<dbReference type="STRING" id="126957.T1IUI4"/>
<dbReference type="InterPro" id="IPR012677">
    <property type="entry name" value="Nucleotide-bd_a/b_plait_sf"/>
</dbReference>
<name>T1IUI4_STRMM</name>
<dbReference type="EnsemblMetazoa" id="SMAR004810-RA">
    <property type="protein sequence ID" value="SMAR004810-PA"/>
    <property type="gene ID" value="SMAR004810"/>
</dbReference>
<dbReference type="Pfam" id="PF00929">
    <property type="entry name" value="RNase_T"/>
    <property type="match status" value="1"/>
</dbReference>
<reference evidence="11" key="1">
    <citation type="submission" date="2011-05" db="EMBL/GenBank/DDBJ databases">
        <authorList>
            <person name="Richards S.R."/>
            <person name="Qu J."/>
            <person name="Jiang H."/>
            <person name="Jhangiani S.N."/>
            <person name="Agravi P."/>
            <person name="Goodspeed R."/>
            <person name="Gross S."/>
            <person name="Mandapat C."/>
            <person name="Jackson L."/>
            <person name="Mathew T."/>
            <person name="Pu L."/>
            <person name="Thornton R."/>
            <person name="Saada N."/>
            <person name="Wilczek-Boney K.B."/>
            <person name="Lee S."/>
            <person name="Kovar C."/>
            <person name="Wu Y."/>
            <person name="Scherer S.E."/>
            <person name="Worley K.C."/>
            <person name="Muzny D.M."/>
            <person name="Gibbs R."/>
        </authorList>
    </citation>
    <scope>NUCLEOTIDE SEQUENCE</scope>
    <source>
        <strain evidence="11">Brora</strain>
    </source>
</reference>
<dbReference type="Pfam" id="PF00076">
    <property type="entry name" value="RRM_1"/>
    <property type="match status" value="1"/>
</dbReference>
<keyword evidence="11" id="KW-1185">Reference proteome</keyword>
<dbReference type="EMBL" id="JH431535">
    <property type="status" value="NOT_ANNOTATED_CDS"/>
    <property type="molecule type" value="Genomic_DNA"/>
</dbReference>
<dbReference type="OMA" id="NAPRYSI"/>
<reference evidence="10" key="2">
    <citation type="submission" date="2015-02" db="UniProtKB">
        <authorList>
            <consortium name="EnsemblMetazoa"/>
        </authorList>
    </citation>
    <scope>IDENTIFICATION</scope>
</reference>
<keyword evidence="6 8" id="KW-0694">RNA-binding</keyword>
<evidence type="ECO:0000256" key="6">
    <source>
        <dbReference type="ARBA" id="ARBA00022884"/>
    </source>
</evidence>
<dbReference type="GO" id="GO:0004527">
    <property type="term" value="F:exonuclease activity"/>
    <property type="evidence" value="ECO:0007669"/>
    <property type="project" value="UniProtKB-KW"/>
</dbReference>
<dbReference type="PhylomeDB" id="T1IUI4"/>